<gene>
    <name evidence="1" type="ORF">Plec18167_004100</name>
</gene>
<reference evidence="1 2" key="1">
    <citation type="journal article" date="2024" name="IMA Fungus">
        <title>IMA Genome - F19 : A genome assembly and annotation guide to empower mycologists, including annotated draft genome sequences of Ceratocystis pirilliformis, Diaporthe australafricana, Fusarium ophioides, Paecilomyces lecythidis, and Sporothrix stenoceras.</title>
        <authorList>
            <person name="Aylward J."/>
            <person name="Wilson A.M."/>
            <person name="Visagie C.M."/>
            <person name="Spraker J."/>
            <person name="Barnes I."/>
            <person name="Buitendag C."/>
            <person name="Ceriani C."/>
            <person name="Del Mar Angel L."/>
            <person name="du Plessis D."/>
            <person name="Fuchs T."/>
            <person name="Gasser K."/>
            <person name="Kramer D."/>
            <person name="Li W."/>
            <person name="Munsamy K."/>
            <person name="Piso A."/>
            <person name="Price J.L."/>
            <person name="Sonnekus B."/>
            <person name="Thomas C."/>
            <person name="van der Nest A."/>
            <person name="van Dijk A."/>
            <person name="van Heerden A."/>
            <person name="van Vuuren N."/>
            <person name="Yilmaz N."/>
            <person name="Duong T.A."/>
            <person name="van der Merwe N.A."/>
            <person name="Wingfield M.J."/>
            <person name="Wingfield B.D."/>
        </authorList>
    </citation>
    <scope>NUCLEOTIDE SEQUENCE [LARGE SCALE GENOMIC DNA]</scope>
    <source>
        <strain evidence="1 2">CMW 18167</strain>
    </source>
</reference>
<dbReference type="Proteomes" id="UP001583193">
    <property type="component" value="Unassembled WGS sequence"/>
</dbReference>
<dbReference type="EMBL" id="JAVDPF010000010">
    <property type="protein sequence ID" value="KAL1879638.1"/>
    <property type="molecule type" value="Genomic_DNA"/>
</dbReference>
<protein>
    <submittedName>
        <fullName evidence="1">Uncharacterized protein</fullName>
    </submittedName>
</protein>
<accession>A0ABR3XUG1</accession>
<keyword evidence="2" id="KW-1185">Reference proteome</keyword>
<evidence type="ECO:0000313" key="1">
    <source>
        <dbReference type="EMBL" id="KAL1879638.1"/>
    </source>
</evidence>
<name>A0ABR3XUG1_9EURO</name>
<evidence type="ECO:0000313" key="2">
    <source>
        <dbReference type="Proteomes" id="UP001583193"/>
    </source>
</evidence>
<organism evidence="1 2">
    <name type="scientific">Paecilomyces lecythidis</name>
    <dbReference type="NCBI Taxonomy" id="3004212"/>
    <lineage>
        <taxon>Eukaryota</taxon>
        <taxon>Fungi</taxon>
        <taxon>Dikarya</taxon>
        <taxon>Ascomycota</taxon>
        <taxon>Pezizomycotina</taxon>
        <taxon>Eurotiomycetes</taxon>
        <taxon>Eurotiomycetidae</taxon>
        <taxon>Eurotiales</taxon>
        <taxon>Thermoascaceae</taxon>
        <taxon>Paecilomyces</taxon>
    </lineage>
</organism>
<comment type="caution">
    <text evidence="1">The sequence shown here is derived from an EMBL/GenBank/DDBJ whole genome shotgun (WGS) entry which is preliminary data.</text>
</comment>
<proteinExistence type="predicted"/>
<sequence length="272" mass="31947">MANLFEPDWNRGAGERVGYPIHVHCWLLLDRFIAHAVIKQNLRLFIQVVEKFWKANKEEWGLWVLHVPGGSPPDLDDCYEKGMHWLKRQLDAPRPMDRGGFYDEDSRTSHWPGNPLRIPDIQELIERVTRSHIDVLRLNEQKPRCPAKAADLPLEIAVTIIDLIYQSQPHSLERIEDTRNILVAFGWTLPNTYWQSRCNPRLVFEVDDLIREGRVIDWAEFCLGLEELLLDEDWYCNSGLNNRGRTLKLFEGIKERFDKAIKQKNRKVRAKT</sequence>